<dbReference type="Proteomes" id="UP001529340">
    <property type="component" value="Unassembled WGS sequence"/>
</dbReference>
<name>A0ABT7UCV9_9FIRM</name>
<proteinExistence type="predicted"/>
<evidence type="ECO:0000313" key="2">
    <source>
        <dbReference type="Proteomes" id="UP001529340"/>
    </source>
</evidence>
<accession>A0ABT7UCV9</accession>
<keyword evidence="2" id="KW-1185">Reference proteome</keyword>
<protein>
    <submittedName>
        <fullName evidence="1">Uncharacterized protein</fullName>
    </submittedName>
</protein>
<reference evidence="1 2" key="3">
    <citation type="submission" date="2023-06" db="EMBL/GenBank/DDBJ databases">
        <authorList>
            <person name="Zeman M."/>
            <person name="Kubasova T."/>
            <person name="Jahodarova E."/>
            <person name="Nykrynova M."/>
            <person name="Rychlik I."/>
        </authorList>
    </citation>
    <scope>NUCLEOTIDE SEQUENCE [LARGE SCALE GENOMIC DNA]</scope>
    <source>
        <strain evidence="1 2">ET39</strain>
    </source>
</reference>
<comment type="caution">
    <text evidence="1">The sequence shown here is derived from an EMBL/GenBank/DDBJ whole genome shotgun (WGS) entry which is preliminary data.</text>
</comment>
<gene>
    <name evidence="1" type="ORF">QUV96_07375</name>
</gene>
<reference evidence="1 2" key="2">
    <citation type="submission" date="2023-06" db="EMBL/GenBank/DDBJ databases">
        <title>Identification and characterization of horizontal gene transfer across gut microbiota members of farm animals based on homology search.</title>
        <authorList>
            <person name="Schwarzerova J."/>
            <person name="Nykrynova M."/>
            <person name="Jureckova K."/>
            <person name="Cejkova D."/>
            <person name="Rychlik I."/>
        </authorList>
    </citation>
    <scope>NUCLEOTIDE SEQUENCE [LARGE SCALE GENOMIC DNA]</scope>
    <source>
        <strain evidence="1 2">ET39</strain>
    </source>
</reference>
<dbReference type="RefSeq" id="WP_289607906.1">
    <property type="nucleotide sequence ID" value="NZ_JAUDCG010000029.1"/>
</dbReference>
<organism evidence="1 2">
    <name type="scientific">Amedibacillus dolichus</name>
    <dbReference type="NCBI Taxonomy" id="31971"/>
    <lineage>
        <taxon>Bacteria</taxon>
        <taxon>Bacillati</taxon>
        <taxon>Bacillota</taxon>
        <taxon>Erysipelotrichia</taxon>
        <taxon>Erysipelotrichales</taxon>
        <taxon>Erysipelotrichaceae</taxon>
        <taxon>Amedibacillus</taxon>
    </lineage>
</organism>
<reference evidence="2" key="1">
    <citation type="submission" date="2023-06" db="EMBL/GenBank/DDBJ databases">
        <title>Identification and characterization of horizontal gene transfer across gut microbiota members of farm animals based on homology search.</title>
        <authorList>
            <person name="Zeman M."/>
            <person name="Kubasova T."/>
            <person name="Jahodarova E."/>
            <person name="Nykrynova M."/>
            <person name="Rychlik I."/>
        </authorList>
    </citation>
    <scope>NUCLEOTIDE SEQUENCE [LARGE SCALE GENOMIC DNA]</scope>
    <source>
        <strain evidence="2">ET39</strain>
    </source>
</reference>
<sequence>MTISGIFVFDHVELIELRMQEQLGVIEYATVFDVGRVGCFLNPCDVIKMTQLLYENGIDLPTRISINTDRGLVYTEELNRKYFNDTLVG</sequence>
<dbReference type="EMBL" id="JAUDCG010000029">
    <property type="protein sequence ID" value="MDM8157454.1"/>
    <property type="molecule type" value="Genomic_DNA"/>
</dbReference>
<evidence type="ECO:0000313" key="1">
    <source>
        <dbReference type="EMBL" id="MDM8157454.1"/>
    </source>
</evidence>